<dbReference type="AlphaFoldDB" id="A0A0D2UAD5"/>
<comment type="subcellular location">
    <subcellularLocation>
        <location evidence="1">Nucleus</location>
    </subcellularLocation>
</comment>
<name>A0A0D2UAD5_CAPO3</name>
<evidence type="ECO:0000313" key="7">
    <source>
        <dbReference type="EMBL" id="KJE92006.1"/>
    </source>
</evidence>
<dbReference type="FunCoup" id="A0A0D2UAD5">
    <property type="interactions" value="606"/>
</dbReference>
<evidence type="ECO:0000256" key="3">
    <source>
        <dbReference type="ARBA" id="ARBA00023163"/>
    </source>
</evidence>
<dbReference type="GO" id="GO:0003677">
    <property type="term" value="F:DNA binding"/>
    <property type="evidence" value="ECO:0007669"/>
    <property type="project" value="InterPro"/>
</dbReference>
<dbReference type="SMART" id="SM00719">
    <property type="entry name" value="Plus3"/>
    <property type="match status" value="1"/>
</dbReference>
<dbReference type="PANTHER" id="PTHR13115:SF8">
    <property type="entry name" value="RNA POLYMERASE-ASSOCIATED PROTEIN RTF1 HOMOLOG"/>
    <property type="match status" value="1"/>
</dbReference>
<protein>
    <recommendedName>
        <fullName evidence="6">Plus3 domain-containing protein</fullName>
    </recommendedName>
</protein>
<dbReference type="InterPro" id="IPR036128">
    <property type="entry name" value="Plus3-like_sf"/>
</dbReference>
<feature type="domain" description="Plus3" evidence="6">
    <location>
        <begin position="175"/>
        <end position="306"/>
    </location>
</feature>
<evidence type="ECO:0000256" key="4">
    <source>
        <dbReference type="ARBA" id="ARBA00023242"/>
    </source>
</evidence>
<evidence type="ECO:0000259" key="6">
    <source>
        <dbReference type="PROSITE" id="PS51360"/>
    </source>
</evidence>
<reference evidence="8" key="1">
    <citation type="submission" date="2011-02" db="EMBL/GenBank/DDBJ databases">
        <title>The Genome Sequence of Capsaspora owczarzaki ATCC 30864.</title>
        <authorList>
            <person name="Russ C."/>
            <person name="Cuomo C."/>
            <person name="Burger G."/>
            <person name="Gray M.W."/>
            <person name="Holland P.W.H."/>
            <person name="King N."/>
            <person name="Lang F.B.F."/>
            <person name="Roger A.J."/>
            <person name="Ruiz-Trillo I."/>
            <person name="Young S.K."/>
            <person name="Zeng Q."/>
            <person name="Gargeya S."/>
            <person name="Alvarado L."/>
            <person name="Berlin A."/>
            <person name="Chapman S.B."/>
            <person name="Chen Z."/>
            <person name="Freedman E."/>
            <person name="Gellesch M."/>
            <person name="Goldberg J."/>
            <person name="Griggs A."/>
            <person name="Gujja S."/>
            <person name="Heilman E."/>
            <person name="Heiman D."/>
            <person name="Howarth C."/>
            <person name="Mehta T."/>
            <person name="Neiman D."/>
            <person name="Pearson M."/>
            <person name="Roberts A."/>
            <person name="Saif S."/>
            <person name="Shea T."/>
            <person name="Shenoy N."/>
            <person name="Sisk P."/>
            <person name="Stolte C."/>
            <person name="Sykes S."/>
            <person name="White J."/>
            <person name="Yandava C."/>
            <person name="Haas B."/>
            <person name="Nusbaum C."/>
            <person name="Birren B."/>
        </authorList>
    </citation>
    <scope>NUCLEOTIDE SEQUENCE</scope>
    <source>
        <strain evidence="8">ATCC 30864</strain>
    </source>
</reference>
<dbReference type="PANTHER" id="PTHR13115">
    <property type="entry name" value="RNA POLYMERASE-ASSOCIATED PROTEIN RTF1 HOMOLOG"/>
    <property type="match status" value="1"/>
</dbReference>
<accession>A0A0D2UAD5</accession>
<reference evidence="7" key="2">
    <citation type="submission" date="2011-02" db="EMBL/GenBank/DDBJ databases">
        <title>The Genome Sequence of Capsaspora owczarzaki ATCC 30864.</title>
        <authorList>
            <consortium name="The Broad Institute Genome Sequencing Platform"/>
            <person name="Russ C."/>
            <person name="Cuomo C."/>
            <person name="Burger G."/>
            <person name="Gray M.W."/>
            <person name="Holland P.W.H."/>
            <person name="King N."/>
            <person name="Lang F.B.F."/>
            <person name="Roger A.J."/>
            <person name="Ruiz-Trillo I."/>
            <person name="Young S.K."/>
            <person name="Zeng Q."/>
            <person name="Gargeya S."/>
            <person name="Alvarado L."/>
            <person name="Berlin A."/>
            <person name="Chapman S.B."/>
            <person name="Chen Z."/>
            <person name="Freedman E."/>
            <person name="Gellesch M."/>
            <person name="Goldberg J."/>
            <person name="Griggs A."/>
            <person name="Gujja S."/>
            <person name="Heilman E."/>
            <person name="Heiman D."/>
            <person name="Howarth C."/>
            <person name="Mehta T."/>
            <person name="Neiman D."/>
            <person name="Pearson M."/>
            <person name="Roberts A."/>
            <person name="Saif S."/>
            <person name="Shea T."/>
            <person name="Shenoy N."/>
            <person name="Sisk P."/>
            <person name="Stolte C."/>
            <person name="Sykes S."/>
            <person name="White J."/>
            <person name="Yandava C."/>
            <person name="Haas B."/>
            <person name="Nusbaum C."/>
            <person name="Birren B."/>
        </authorList>
    </citation>
    <scope>NUCLEOTIDE SEQUENCE</scope>
    <source>
        <strain evidence="7">ATCC 30864</strain>
    </source>
</reference>
<dbReference type="GO" id="GO:0016593">
    <property type="term" value="C:Cdc73/Paf1 complex"/>
    <property type="evidence" value="ECO:0007669"/>
    <property type="project" value="TreeGrafter"/>
</dbReference>
<evidence type="ECO:0000313" key="8">
    <source>
        <dbReference type="Proteomes" id="UP000008743"/>
    </source>
</evidence>
<dbReference type="Gene3D" id="3.90.70.200">
    <property type="entry name" value="Plus-3 domain"/>
    <property type="match status" value="1"/>
</dbReference>
<dbReference type="InParanoid" id="A0A0D2UAD5"/>
<sequence>MGDAADRERLFALSEVDREAVLFERSEKIQALKERQIIRQQLREKAAREGKGRSNRASSSRSKDGKTSKKGQKSSSSSSSKKKDKSSSRKSRGGDSDDQLEVEALGERGRNSKSAAQLERERALKDLSLRRAAGSTSQDAFTFAGDRHSDQETDRQRDDGATAMSIDDDQPPEAPLTLDDLNRARLTRSKLEKYVHAPFFAKSIRNCYVRVNIGVSNGQTTYRLAKVAGVEEGKKAYQLGATRTNKLIELDYCGSHRSYRLEYVSNTDFTESEFYKWKDDMAFNRIPLPSLDELRHRSKQIQSMSQHVRTSQVIDAMLQERNRFQKAPEGLAYAKTSLAHEISVLEQQGDPQGLLPGLREKLAETEAAAEENNKKATENLSLVSQINAKNRHKNLSDLGRKASGEKVVSKLDPFERRACRPVMFAFPKEDPNASHATAAPAAPVEVNTAKTTHADAPKPAFEARSYQVDPVAAQKALFGASIGVSSAKAPEKSALPPIRDLFASADLRLDIDVSTSAPVTMPGITPTSAVRRAMPDNKNRTISFADYKQRNGLF</sequence>
<feature type="region of interest" description="Disordered" evidence="5">
    <location>
        <begin position="42"/>
        <end position="177"/>
    </location>
</feature>
<feature type="compositionally biased region" description="Basic and acidic residues" evidence="5">
    <location>
        <begin position="145"/>
        <end position="160"/>
    </location>
</feature>
<organism evidence="7 8">
    <name type="scientific">Capsaspora owczarzaki (strain ATCC 30864)</name>
    <dbReference type="NCBI Taxonomy" id="595528"/>
    <lineage>
        <taxon>Eukaryota</taxon>
        <taxon>Filasterea</taxon>
        <taxon>Capsaspora</taxon>
    </lineage>
</organism>
<keyword evidence="2" id="KW-0805">Transcription regulation</keyword>
<feature type="compositionally biased region" description="Basic and acidic residues" evidence="5">
    <location>
        <begin position="118"/>
        <end position="129"/>
    </location>
</feature>
<dbReference type="Pfam" id="PF03126">
    <property type="entry name" value="Plus-3"/>
    <property type="match status" value="1"/>
</dbReference>
<dbReference type="GO" id="GO:1990269">
    <property type="term" value="F:RNA polymerase II C-terminal domain phosphoserine binding"/>
    <property type="evidence" value="ECO:0007669"/>
    <property type="project" value="TreeGrafter"/>
</dbReference>
<dbReference type="STRING" id="595528.A0A0D2UAD5"/>
<evidence type="ECO:0000256" key="1">
    <source>
        <dbReference type="ARBA" id="ARBA00004123"/>
    </source>
</evidence>
<dbReference type="InterPro" id="IPR004343">
    <property type="entry name" value="Plus-3_dom"/>
</dbReference>
<gene>
    <name evidence="7" type="ORF">CAOG_003045</name>
</gene>
<dbReference type="Proteomes" id="UP000008743">
    <property type="component" value="Unassembled WGS sequence"/>
</dbReference>
<keyword evidence="8" id="KW-1185">Reference proteome</keyword>
<dbReference type="SUPFAM" id="SSF159042">
    <property type="entry name" value="Plus3-like"/>
    <property type="match status" value="1"/>
</dbReference>
<feature type="compositionally biased region" description="Basic and acidic residues" evidence="5">
    <location>
        <begin position="42"/>
        <end position="52"/>
    </location>
</feature>
<dbReference type="EMBL" id="KE346363">
    <property type="protein sequence ID" value="KJE92007.1"/>
    <property type="molecule type" value="Genomic_DNA"/>
</dbReference>
<dbReference type="PROSITE" id="PS51360">
    <property type="entry name" value="PLUS3"/>
    <property type="match status" value="1"/>
</dbReference>
<dbReference type="eggNOG" id="KOG2402">
    <property type="taxonomic scope" value="Eukaryota"/>
</dbReference>
<evidence type="ECO:0000256" key="5">
    <source>
        <dbReference type="SAM" id="MobiDB-lite"/>
    </source>
</evidence>
<dbReference type="OrthoDB" id="166375at2759"/>
<evidence type="ECO:0000256" key="2">
    <source>
        <dbReference type="ARBA" id="ARBA00023015"/>
    </source>
</evidence>
<dbReference type="EMBL" id="KE346363">
    <property type="protein sequence ID" value="KJE92006.1"/>
    <property type="molecule type" value="Genomic_DNA"/>
</dbReference>
<proteinExistence type="predicted"/>
<feature type="compositionally biased region" description="Basic residues" evidence="5">
    <location>
        <begin position="80"/>
        <end position="91"/>
    </location>
</feature>
<keyword evidence="3" id="KW-0804">Transcription</keyword>
<keyword evidence="4" id="KW-0539">Nucleus</keyword>